<dbReference type="Proteomes" id="UP000037660">
    <property type="component" value="Unassembled WGS sequence"/>
</dbReference>
<dbReference type="OrthoDB" id="9770715at2"/>
<dbReference type="InterPro" id="IPR013976">
    <property type="entry name" value="HDOD"/>
</dbReference>
<dbReference type="RefSeq" id="WP_054021965.1">
    <property type="nucleotide sequence ID" value="NZ_BBYR01000065.1"/>
</dbReference>
<dbReference type="PANTHER" id="PTHR33525">
    <property type="match status" value="1"/>
</dbReference>
<dbReference type="Gene3D" id="1.10.3210.10">
    <property type="entry name" value="Hypothetical protein af1432"/>
    <property type="match status" value="1"/>
</dbReference>
<dbReference type="Pfam" id="PF08668">
    <property type="entry name" value="HDOD"/>
    <property type="match status" value="1"/>
</dbReference>
<reference evidence="3" key="1">
    <citation type="submission" date="2015-07" db="EMBL/GenBank/DDBJ databases">
        <title>Discovery of a poly(ethylene terephthalate assimilation.</title>
        <authorList>
            <person name="Yoshida S."/>
            <person name="Hiraga K."/>
            <person name="Takehana T."/>
            <person name="Taniguchi I."/>
            <person name="Yamaji H."/>
            <person name="Maeda Y."/>
            <person name="Toyohara K."/>
            <person name="Miyamoto K."/>
            <person name="Kimura Y."/>
            <person name="Oda K."/>
        </authorList>
    </citation>
    <scope>NUCLEOTIDE SEQUENCE [LARGE SCALE GENOMIC DNA]</scope>
    <source>
        <strain evidence="3">NBRC 110686 / TISTR 2288 / 201-F6</strain>
    </source>
</reference>
<comment type="caution">
    <text evidence="2">The sequence shown here is derived from an EMBL/GenBank/DDBJ whole genome shotgun (WGS) entry which is preliminary data.</text>
</comment>
<dbReference type="SUPFAM" id="SSF109604">
    <property type="entry name" value="HD-domain/PDEase-like"/>
    <property type="match status" value="1"/>
</dbReference>
<protein>
    <submittedName>
        <fullName evidence="2">HD domain protein</fullName>
    </submittedName>
</protein>
<evidence type="ECO:0000259" key="1">
    <source>
        <dbReference type="PROSITE" id="PS51833"/>
    </source>
</evidence>
<sequence>MSAAKRFFSHPNLVLPNLPGVAAQLLAGFDDDDMTLAGLAELIGKDPALSAKVLRVANSARYSPLRSVASLRDATAMLGMTTLRKLTIATCVSGSFGVIKGLDLPRFWRHGIATAHLATELARVSGIDAETAYLGGLMLRTGQLLMLQVDPAGVAELEKAVHVPGQRFSLEYVRWDCAHSDVTAELARRWQFPDSLLLGFQSAGRPLEGERFSVLGGVLHLAEVLADAIDLGLPPIDTVMTHQGDLVGRLRLKTSWLADRLPDPAGLAEEARLMTGG</sequence>
<dbReference type="STRING" id="1547922.ISF6_4283"/>
<proteinExistence type="predicted"/>
<evidence type="ECO:0000313" key="3">
    <source>
        <dbReference type="Proteomes" id="UP000037660"/>
    </source>
</evidence>
<dbReference type="PANTHER" id="PTHR33525:SF6">
    <property type="entry name" value="HDOD DOMAIN-CONTAINING PROTEIN"/>
    <property type="match status" value="1"/>
</dbReference>
<reference evidence="2 3" key="2">
    <citation type="journal article" date="2016" name="Science">
        <title>A bacterium that degrades and assimilates poly(ethylene terephthalate).</title>
        <authorList>
            <person name="Yoshida S."/>
            <person name="Hiraga K."/>
            <person name="Takehana T."/>
            <person name="Taniguchi I."/>
            <person name="Yamaji H."/>
            <person name="Maeda Y."/>
            <person name="Toyohara K."/>
            <person name="Miyamoto K."/>
            <person name="Kimura Y."/>
            <person name="Oda K."/>
        </authorList>
    </citation>
    <scope>NUCLEOTIDE SEQUENCE [LARGE SCALE GENOMIC DNA]</scope>
    <source>
        <strain evidence="3">NBRC 110686 / TISTR 2288 / 201-F6</strain>
    </source>
</reference>
<dbReference type="PROSITE" id="PS51833">
    <property type="entry name" value="HDOD"/>
    <property type="match status" value="1"/>
</dbReference>
<accession>A0A0K8P6C6</accession>
<gene>
    <name evidence="2" type="ORF">ISF6_4283</name>
</gene>
<dbReference type="InterPro" id="IPR052340">
    <property type="entry name" value="RNase_Y/CdgJ"/>
</dbReference>
<feature type="domain" description="HDOD" evidence="1">
    <location>
        <begin position="15"/>
        <end position="206"/>
    </location>
</feature>
<organism evidence="2 3">
    <name type="scientific">Piscinibacter sakaiensis</name>
    <name type="common">Ideonella sakaiensis</name>
    <dbReference type="NCBI Taxonomy" id="1547922"/>
    <lineage>
        <taxon>Bacteria</taxon>
        <taxon>Pseudomonadati</taxon>
        <taxon>Pseudomonadota</taxon>
        <taxon>Betaproteobacteria</taxon>
        <taxon>Burkholderiales</taxon>
        <taxon>Sphaerotilaceae</taxon>
        <taxon>Piscinibacter</taxon>
    </lineage>
</organism>
<evidence type="ECO:0000313" key="2">
    <source>
        <dbReference type="EMBL" id="GAP38089.1"/>
    </source>
</evidence>
<dbReference type="AlphaFoldDB" id="A0A0K8P6C6"/>
<dbReference type="EMBL" id="BBYR01000065">
    <property type="protein sequence ID" value="GAP38089.1"/>
    <property type="molecule type" value="Genomic_DNA"/>
</dbReference>
<name>A0A0K8P6C6_PISS1</name>
<keyword evidence="3" id="KW-1185">Reference proteome</keyword>